<sequence>MSNLIFDYLTESVLVDPRAIENGFSSFSNNDLEIELMKYRNYILKILHVLIDEIKGAQRNLSVQVESLETKLPDQRLLKQFALYMDKVIIDDPLFKLSRPDSKAEKALNPYLGFREYGKTSSYGSS</sequence>
<reference evidence="1 2" key="1">
    <citation type="submission" date="2016-10" db="EMBL/GenBank/DDBJ databases">
        <authorList>
            <person name="de Groot N.N."/>
        </authorList>
    </citation>
    <scope>NUCLEOTIDE SEQUENCE [LARGE SCALE GENOMIC DNA]</scope>
    <source>
        <strain evidence="1 2">DSM 569</strain>
    </source>
</reference>
<accession>A0A1G7S811</accession>
<evidence type="ECO:0000313" key="2">
    <source>
        <dbReference type="Proteomes" id="UP000183404"/>
    </source>
</evidence>
<evidence type="ECO:0000313" key="1">
    <source>
        <dbReference type="EMBL" id="SDG19138.1"/>
    </source>
</evidence>
<name>A0A1G7S811_THETY</name>
<dbReference type="EMBL" id="FNBS01000049">
    <property type="protein sequence ID" value="SDG19138.1"/>
    <property type="molecule type" value="Genomic_DNA"/>
</dbReference>
<proteinExistence type="predicted"/>
<gene>
    <name evidence="1" type="ORF">SAMN04244560_01932</name>
</gene>
<organism evidence="1 2">
    <name type="scientific">Thermoanaerobacter thermohydrosulfuricus</name>
    <name type="common">Clostridium thermohydrosulfuricum</name>
    <dbReference type="NCBI Taxonomy" id="1516"/>
    <lineage>
        <taxon>Bacteria</taxon>
        <taxon>Bacillati</taxon>
        <taxon>Bacillota</taxon>
        <taxon>Clostridia</taxon>
        <taxon>Thermoanaerobacterales</taxon>
        <taxon>Thermoanaerobacteraceae</taxon>
        <taxon>Thermoanaerobacter</taxon>
    </lineage>
</organism>
<dbReference type="RefSeq" id="WP_074592690.1">
    <property type="nucleotide sequence ID" value="NZ_FNBS01000049.1"/>
</dbReference>
<dbReference type="Proteomes" id="UP000183404">
    <property type="component" value="Unassembled WGS sequence"/>
</dbReference>
<dbReference type="AlphaFoldDB" id="A0A1G7S811"/>
<protein>
    <submittedName>
        <fullName evidence="1">Uncharacterized protein</fullName>
    </submittedName>
</protein>